<proteinExistence type="predicted"/>
<gene>
    <name evidence="1" type="ORF">H9746_01480</name>
</gene>
<protein>
    <submittedName>
        <fullName evidence="1">DUF2577 domain-containing protein</fullName>
    </submittedName>
</protein>
<evidence type="ECO:0000313" key="1">
    <source>
        <dbReference type="EMBL" id="HIV61512.1"/>
    </source>
</evidence>
<name>A0A9D1TGY3_9FIRM</name>
<evidence type="ECO:0000313" key="2">
    <source>
        <dbReference type="Proteomes" id="UP000886808"/>
    </source>
</evidence>
<reference evidence="1" key="1">
    <citation type="journal article" date="2021" name="PeerJ">
        <title>Extensive microbial diversity within the chicken gut microbiome revealed by metagenomics and culture.</title>
        <authorList>
            <person name="Gilroy R."/>
            <person name="Ravi A."/>
            <person name="Getino M."/>
            <person name="Pursley I."/>
            <person name="Horton D.L."/>
            <person name="Alikhan N.F."/>
            <person name="Baker D."/>
            <person name="Gharbi K."/>
            <person name="Hall N."/>
            <person name="Watson M."/>
            <person name="Adriaenssens E.M."/>
            <person name="Foster-Nyarko E."/>
            <person name="Jarju S."/>
            <person name="Secka A."/>
            <person name="Antonio M."/>
            <person name="Oren A."/>
            <person name="Chaudhuri R.R."/>
            <person name="La Ragione R."/>
            <person name="Hildebrand F."/>
            <person name="Pallen M.J."/>
        </authorList>
    </citation>
    <scope>NUCLEOTIDE SEQUENCE</scope>
    <source>
        <strain evidence="1">CHK193-4272</strain>
    </source>
</reference>
<dbReference type="Proteomes" id="UP000886808">
    <property type="component" value="Unassembled WGS sequence"/>
</dbReference>
<dbReference type="InterPro" id="IPR022555">
    <property type="entry name" value="DUF2577"/>
</dbReference>
<comment type="caution">
    <text evidence="1">The sequence shown here is derived from an EMBL/GenBank/DDBJ whole genome shotgun (WGS) entry which is preliminary data.</text>
</comment>
<dbReference type="AlphaFoldDB" id="A0A9D1TGY3"/>
<organism evidence="1 2">
    <name type="scientific">Candidatus Butyricicoccus avistercoris</name>
    <dbReference type="NCBI Taxonomy" id="2838518"/>
    <lineage>
        <taxon>Bacteria</taxon>
        <taxon>Bacillati</taxon>
        <taxon>Bacillota</taxon>
        <taxon>Clostridia</taxon>
        <taxon>Eubacteriales</taxon>
        <taxon>Butyricicoccaceae</taxon>
        <taxon>Butyricicoccus</taxon>
    </lineage>
</organism>
<sequence>MEICYGTVISLEPFKIKLDQKKILSKTFFIVPKGVTVNSFEIGDILILFRQQGGQKYLIFDKMGEL</sequence>
<accession>A0A9D1TGY3</accession>
<dbReference type="EMBL" id="DXIE01000011">
    <property type="protein sequence ID" value="HIV61512.1"/>
    <property type="molecule type" value="Genomic_DNA"/>
</dbReference>
<reference evidence="1" key="2">
    <citation type="submission" date="2021-04" db="EMBL/GenBank/DDBJ databases">
        <authorList>
            <person name="Gilroy R."/>
        </authorList>
    </citation>
    <scope>NUCLEOTIDE SEQUENCE</scope>
    <source>
        <strain evidence="1">CHK193-4272</strain>
    </source>
</reference>
<dbReference type="Pfam" id="PF10844">
    <property type="entry name" value="DUF2577"/>
    <property type="match status" value="1"/>
</dbReference>